<proteinExistence type="predicted"/>
<sequence length="445" mass="50112">MTAPSDMLRILAQFIYEEHDRSSERALPDLPELCRRLAPFNIDRRTAEPAYLAGCFKQNLRAAQQLGFESSVDSSLYALGRVAVQRYTLGKVPDHHVDLDTVLYEPDLASLHASTMIAGLLQRVLPGRLGFSSVAEARSSTDHWEKYLEAGLAVTRGFQTATVLALLSGTSDNRRSLFEILRHPHVTHLYPDLAQESHLLAAGLFSAHGQNPEGFRERMRRDLEELHFGRYAFLEKFCWLDEQRGIGLEEEDVEDNADTVGEIATARLTFTILPDDTGISGFIAERVRFHAVRPSGARFDADPRRTEVLTRLAGWAGRQRCMLYRGDSIADVRSFGGENITDDYLVLVIDQDSGGQDAVAISPARGRHATFVVRHEVSPLPWHEVFALPKRSSVDLGAKRLRFQSRWPMDEYEAMFQKVTTALACPPTRFGEKFDYSEELGRYLL</sequence>
<protein>
    <submittedName>
        <fullName evidence="1">Uncharacterized protein</fullName>
    </submittedName>
</protein>
<evidence type="ECO:0000313" key="1">
    <source>
        <dbReference type="EMBL" id="XBW04782.1"/>
    </source>
</evidence>
<dbReference type="AlphaFoldDB" id="A0AAU7UY25"/>
<dbReference type="RefSeq" id="WP_144376975.1">
    <property type="nucleotide sequence ID" value="NZ_CP132970.1"/>
</dbReference>
<dbReference type="EMBL" id="CP132970">
    <property type="protein sequence ID" value="XBW04782.1"/>
    <property type="molecule type" value="Genomic_DNA"/>
</dbReference>
<reference evidence="1" key="1">
    <citation type="submission" date="2023-08" db="EMBL/GenBank/DDBJ databases">
        <title>The novel hydrolase IpcH responsible for the initial isoprocarb degradation step in Rhodococcus sp. D-6.</title>
        <authorList>
            <person name="Zhu Q."/>
        </authorList>
    </citation>
    <scope>NUCLEOTIDE SEQUENCE</scope>
    <source>
        <strain evidence="1">D-6</strain>
    </source>
</reference>
<name>A0AAU7UY25_9NOCA</name>
<dbReference type="KEGG" id="rhox:RBB84_02030"/>
<accession>A0AAU7UY25</accession>
<dbReference type="GeneID" id="29936389"/>
<gene>
    <name evidence="1" type="ORF">RBB84_02030</name>
</gene>
<organism evidence="1">
    <name type="scientific">Rhodococcus sp. D-6</name>
    <dbReference type="NCBI Taxonomy" id="1387842"/>
    <lineage>
        <taxon>Bacteria</taxon>
        <taxon>Bacillati</taxon>
        <taxon>Actinomycetota</taxon>
        <taxon>Actinomycetes</taxon>
        <taxon>Mycobacteriales</taxon>
        <taxon>Nocardiaceae</taxon>
        <taxon>Rhodococcus</taxon>
    </lineage>
</organism>